<dbReference type="FunFam" id="3.40.50.620:FF:000401">
    <property type="entry name" value="Isoleucyl-tRNA synthetase (Mitochondrial)"/>
    <property type="match status" value="1"/>
</dbReference>
<keyword evidence="11" id="KW-1185">Reference proteome</keyword>
<evidence type="ECO:0000256" key="5">
    <source>
        <dbReference type="ARBA" id="ARBA00022840"/>
    </source>
</evidence>
<dbReference type="PRINTS" id="PR00984">
    <property type="entry name" value="TRNASYNTHILE"/>
</dbReference>
<dbReference type="InterPro" id="IPR050081">
    <property type="entry name" value="Ile-tRNA_ligase"/>
</dbReference>
<evidence type="ECO:0000256" key="6">
    <source>
        <dbReference type="ARBA" id="ARBA00022917"/>
    </source>
</evidence>
<keyword evidence="5" id="KW-0067">ATP-binding</keyword>
<comment type="similarity">
    <text evidence="1">Belongs to the class-I aminoacyl-tRNA synthetase family.</text>
</comment>
<dbReference type="InterPro" id="IPR009080">
    <property type="entry name" value="tRNAsynth_Ia_anticodon-bd"/>
</dbReference>
<reference evidence="12" key="1">
    <citation type="submission" date="2019-09" db="UniProtKB">
        <authorList>
            <consortium name="WormBaseParasite"/>
        </authorList>
    </citation>
    <scope>IDENTIFICATION</scope>
</reference>
<name>A0A8L8JUF4_HELPZ</name>
<dbReference type="InterPro" id="IPR009008">
    <property type="entry name" value="Val/Leu/Ile-tRNA-synth_edit"/>
</dbReference>
<dbReference type="AlphaFoldDB" id="A0A8L8JUF4"/>
<evidence type="ECO:0000256" key="2">
    <source>
        <dbReference type="ARBA" id="ARBA00013165"/>
    </source>
</evidence>
<evidence type="ECO:0000256" key="8">
    <source>
        <dbReference type="ARBA" id="ARBA00032665"/>
    </source>
</evidence>
<dbReference type="InterPro" id="IPR002301">
    <property type="entry name" value="Ile-tRNA-ligase"/>
</dbReference>
<dbReference type="Gene3D" id="3.90.740.10">
    <property type="entry name" value="Valyl/Leucyl/Isoleucyl-tRNA synthetase, editing domain"/>
    <property type="match status" value="1"/>
</dbReference>
<feature type="domain" description="Aminoacyl-tRNA synthetase class Ia" evidence="9">
    <location>
        <begin position="162"/>
        <end position="770"/>
    </location>
</feature>
<evidence type="ECO:0000256" key="4">
    <source>
        <dbReference type="ARBA" id="ARBA00022741"/>
    </source>
</evidence>
<evidence type="ECO:0000259" key="10">
    <source>
        <dbReference type="Pfam" id="PF08264"/>
    </source>
</evidence>
<dbReference type="GO" id="GO:0032543">
    <property type="term" value="P:mitochondrial translation"/>
    <property type="evidence" value="ECO:0007669"/>
    <property type="project" value="TreeGrafter"/>
</dbReference>
<evidence type="ECO:0000313" key="12">
    <source>
        <dbReference type="WBParaSite" id="HPBE_0000687901-mRNA-1"/>
    </source>
</evidence>
<sequence length="997" mass="111323">LLYLGDPTRKDIGSHCFHLLQVFCALGKIGQVVEVIFPESVVAETLSSQQRVEYDTKLLLGGDEAASDLFIRRLVLLLASLGRRRRLINFLLKVLFTPNPFLSGVFRVYSSDAAKLQPSTSSRVEKKKTVFLPRTSFVNHVKSSDRGLLDQQLASAGGLTTLYEWQHEQKARKNVFELLDGPPYANGVVHTGHAINKILKDFIVKSRIALGYRVRFRPGWDCHGLPIELKISKRKNPAGSQSSISTSRKRSHWKADEFVQVGKTSNYSRWGVSAVWSDPYLTMDSGYVSEQLRLFAKMVEKGVIYRAFKPVYWSPSSRTALAESELEYNEKHTSTAVYFRFKIIDVSVDDLVSPSLESFQIWTSTPWTLPLNNAICISPDSDYVTISFDDNAKDPVSEIYVVAEALLPSVTTATGRSVTVLGRLKGKLLLGKHYKSCWHAELALPILAGDHVTMAMGTGLVHTSFAHGFTDHQIALDRGYKVESFVDEDGRYTRHLGAGLEGKDVLGDGQREAIRLLHKDVVHQEKYKHSYPYDWRTKKPVIIRSSAQWFFDVSTIGKRGAELAERIKIGNDDSDLSGTLRRMVSARPTWCISRQRVWGTPIPALVDRKGTAFISKELVEHVADLIARHGADVWWTCSVEQLATEKVRVSLNLSSPEGLSKGGDIMDVWMDSGVAWHCARSMYDGPTDAVLEGVDQFRGWFQSSLLTSVAVQDALPYKRIHVHGFCVDDNNKKMSKSVGNVVDPETVTDGSLRQKALGADGLRLWVALSAGETVSESKIGDKVLADVELKIVSIRNSLRFLLGGCYGYDATLPQVRRFGLRCVKNYEEYRFRSAALDILHFAQRTLSAHYIVSSYTRDRLYCSRIGSNEHISAQFTLHRVGTTLAKCMAPLLPHLSIEFFQHQPMCAEKLVTVPFLVFIIQGALLELTPPTKKLLMECSELCEVFGVSMVRIQDADQDRASPIESGGSFCERCRKMNRVPAEKLCGRCAAALAGLLV</sequence>
<evidence type="ECO:0000313" key="11">
    <source>
        <dbReference type="Proteomes" id="UP000050761"/>
    </source>
</evidence>
<evidence type="ECO:0000256" key="1">
    <source>
        <dbReference type="ARBA" id="ARBA00005594"/>
    </source>
</evidence>
<dbReference type="Proteomes" id="UP000050761">
    <property type="component" value="Unassembled WGS sequence"/>
</dbReference>
<dbReference type="NCBIfam" id="TIGR00392">
    <property type="entry name" value="ileS"/>
    <property type="match status" value="1"/>
</dbReference>
<keyword evidence="4" id="KW-0547">Nucleotide-binding</keyword>
<dbReference type="InterPro" id="IPR014729">
    <property type="entry name" value="Rossmann-like_a/b/a_fold"/>
</dbReference>
<dbReference type="PANTHER" id="PTHR42765">
    <property type="entry name" value="SOLEUCYL-TRNA SYNTHETASE"/>
    <property type="match status" value="1"/>
</dbReference>
<keyword evidence="6" id="KW-0648">Protein biosynthesis</keyword>
<dbReference type="GO" id="GO:0005739">
    <property type="term" value="C:mitochondrion"/>
    <property type="evidence" value="ECO:0007669"/>
    <property type="project" value="TreeGrafter"/>
</dbReference>
<dbReference type="Gene3D" id="3.40.50.620">
    <property type="entry name" value="HUPs"/>
    <property type="match status" value="2"/>
</dbReference>
<dbReference type="GO" id="GO:0004822">
    <property type="term" value="F:isoleucine-tRNA ligase activity"/>
    <property type="evidence" value="ECO:0007669"/>
    <property type="project" value="UniProtKB-EC"/>
</dbReference>
<dbReference type="WBParaSite" id="HPBE_0000687901-mRNA-1">
    <property type="protein sequence ID" value="HPBE_0000687901-mRNA-1"/>
    <property type="gene ID" value="HPBE_0000687901"/>
</dbReference>
<dbReference type="SUPFAM" id="SSF52374">
    <property type="entry name" value="Nucleotidylyl transferase"/>
    <property type="match status" value="1"/>
</dbReference>
<evidence type="ECO:0000256" key="3">
    <source>
        <dbReference type="ARBA" id="ARBA00022598"/>
    </source>
</evidence>
<dbReference type="GO" id="GO:0005524">
    <property type="term" value="F:ATP binding"/>
    <property type="evidence" value="ECO:0007669"/>
    <property type="project" value="UniProtKB-KW"/>
</dbReference>
<dbReference type="EC" id="6.1.1.5" evidence="2"/>
<organism evidence="11 12">
    <name type="scientific">Heligmosomoides polygyrus</name>
    <name type="common">Parasitic roundworm</name>
    <dbReference type="NCBI Taxonomy" id="6339"/>
    <lineage>
        <taxon>Eukaryota</taxon>
        <taxon>Metazoa</taxon>
        <taxon>Ecdysozoa</taxon>
        <taxon>Nematoda</taxon>
        <taxon>Chromadorea</taxon>
        <taxon>Rhabditida</taxon>
        <taxon>Rhabditina</taxon>
        <taxon>Rhabditomorpha</taxon>
        <taxon>Strongyloidea</taxon>
        <taxon>Heligmosomidae</taxon>
        <taxon>Heligmosomoides</taxon>
    </lineage>
</organism>
<evidence type="ECO:0000259" key="9">
    <source>
        <dbReference type="Pfam" id="PF00133"/>
    </source>
</evidence>
<dbReference type="SUPFAM" id="SSF50677">
    <property type="entry name" value="ValRS/IleRS/LeuRS editing domain"/>
    <property type="match status" value="1"/>
</dbReference>
<dbReference type="InterPro" id="IPR002300">
    <property type="entry name" value="aa-tRNA-synth_Ia"/>
</dbReference>
<keyword evidence="7" id="KW-0030">Aminoacyl-tRNA synthetase</keyword>
<feature type="domain" description="Methionyl/Valyl/Leucyl/Isoleucyl-tRNA synthetase anticodon-binding" evidence="10">
    <location>
        <begin position="822"/>
        <end position="901"/>
    </location>
</feature>
<dbReference type="GO" id="GO:0006428">
    <property type="term" value="P:isoleucyl-tRNA aminoacylation"/>
    <property type="evidence" value="ECO:0007669"/>
    <property type="project" value="InterPro"/>
</dbReference>
<proteinExistence type="inferred from homology"/>
<dbReference type="PANTHER" id="PTHR42765:SF1">
    <property type="entry name" value="ISOLEUCINE--TRNA LIGASE, MITOCHONDRIAL"/>
    <property type="match status" value="1"/>
</dbReference>
<dbReference type="InterPro" id="IPR013155">
    <property type="entry name" value="M/V/L/I-tRNA-synth_anticd-bd"/>
</dbReference>
<dbReference type="Gene3D" id="1.10.730.20">
    <property type="match status" value="2"/>
</dbReference>
<dbReference type="Pfam" id="PF00133">
    <property type="entry name" value="tRNA-synt_1"/>
    <property type="match status" value="1"/>
</dbReference>
<dbReference type="SUPFAM" id="SSF47323">
    <property type="entry name" value="Anticodon-binding domain of a subclass of class I aminoacyl-tRNA synthetases"/>
    <property type="match status" value="1"/>
</dbReference>
<dbReference type="Gene3D" id="1.10.10.830">
    <property type="entry name" value="Ile-tRNA synthetase CP2 domain-like"/>
    <property type="match status" value="1"/>
</dbReference>
<evidence type="ECO:0000256" key="7">
    <source>
        <dbReference type="ARBA" id="ARBA00023146"/>
    </source>
</evidence>
<keyword evidence="3" id="KW-0436">Ligase</keyword>
<accession>A0A8L8JUF4</accession>
<protein>
    <recommendedName>
        <fullName evidence="2">isoleucine--tRNA ligase</fullName>
        <ecNumber evidence="2">6.1.1.5</ecNumber>
    </recommendedName>
    <alternativeName>
        <fullName evidence="8">Isoleucyl-tRNA synthetase</fullName>
    </alternativeName>
</protein>
<dbReference type="GO" id="GO:0002161">
    <property type="term" value="F:aminoacyl-tRNA deacylase activity"/>
    <property type="evidence" value="ECO:0007669"/>
    <property type="project" value="InterPro"/>
</dbReference>
<dbReference type="Pfam" id="PF08264">
    <property type="entry name" value="Anticodon_1"/>
    <property type="match status" value="1"/>
</dbReference>